<organism evidence="2 4">
    <name type="scientific">Medicago truncatula</name>
    <name type="common">Barrel medic</name>
    <name type="synonym">Medicago tribuloides</name>
    <dbReference type="NCBI Taxonomy" id="3880"/>
    <lineage>
        <taxon>Eukaryota</taxon>
        <taxon>Viridiplantae</taxon>
        <taxon>Streptophyta</taxon>
        <taxon>Embryophyta</taxon>
        <taxon>Tracheophyta</taxon>
        <taxon>Spermatophyta</taxon>
        <taxon>Magnoliopsida</taxon>
        <taxon>eudicotyledons</taxon>
        <taxon>Gunneridae</taxon>
        <taxon>Pentapetalae</taxon>
        <taxon>rosids</taxon>
        <taxon>fabids</taxon>
        <taxon>Fabales</taxon>
        <taxon>Fabaceae</taxon>
        <taxon>Papilionoideae</taxon>
        <taxon>50 kb inversion clade</taxon>
        <taxon>NPAAA clade</taxon>
        <taxon>Hologalegina</taxon>
        <taxon>IRL clade</taxon>
        <taxon>Trifolieae</taxon>
        <taxon>Medicago</taxon>
    </lineage>
</organism>
<evidence type="ECO:0000313" key="4">
    <source>
        <dbReference type="Proteomes" id="UP000002051"/>
    </source>
</evidence>
<dbReference type="EMBL" id="CM001219">
    <property type="protein sequence ID" value="AES71079.1"/>
    <property type="molecule type" value="Genomic_DNA"/>
</dbReference>
<dbReference type="Proteomes" id="UP000002051">
    <property type="component" value="Chromosome 3"/>
</dbReference>
<dbReference type="AlphaFoldDB" id="G7JAL5"/>
<evidence type="ECO:0000256" key="1">
    <source>
        <dbReference type="SAM" id="MobiDB-lite"/>
    </source>
</evidence>
<keyword evidence="4" id="KW-1185">Reference proteome</keyword>
<evidence type="ECO:0000313" key="3">
    <source>
        <dbReference type="EnsemblPlants" id="AES71079"/>
    </source>
</evidence>
<name>G7JAL5_MEDTR</name>
<dbReference type="EnsemblPlants" id="AES71079">
    <property type="protein sequence ID" value="AES71079"/>
    <property type="gene ID" value="MTR_3g069850"/>
</dbReference>
<sequence>MTSKTPYCFHDCRLTPQTNTSLFGVFCPHSHACRKTSRQVTHPKIAPSQARLTVEFLWNDPIPARPQDPSHSDVIQFCLEACQESDHSPPSSASGDTCPLSGGVTKNIRRLVKTLGISRMKIQEVSKDFKEGEIMFPGPKTTYMKAKAQNDRKTEKKGSGRTHMRLGNIPCT</sequence>
<dbReference type="HOGENOM" id="CLU_1557577_0_0_1"/>
<reference evidence="2 4" key="1">
    <citation type="journal article" date="2011" name="Nature">
        <title>The Medicago genome provides insight into the evolution of rhizobial symbioses.</title>
        <authorList>
            <person name="Young N.D."/>
            <person name="Debelle F."/>
            <person name="Oldroyd G.E."/>
            <person name="Geurts R."/>
            <person name="Cannon S.B."/>
            <person name="Udvardi M.K."/>
            <person name="Benedito V.A."/>
            <person name="Mayer K.F."/>
            <person name="Gouzy J."/>
            <person name="Schoof H."/>
            <person name="Van de Peer Y."/>
            <person name="Proost S."/>
            <person name="Cook D.R."/>
            <person name="Meyers B.C."/>
            <person name="Spannagl M."/>
            <person name="Cheung F."/>
            <person name="De Mita S."/>
            <person name="Krishnakumar V."/>
            <person name="Gundlach H."/>
            <person name="Zhou S."/>
            <person name="Mudge J."/>
            <person name="Bharti A.K."/>
            <person name="Murray J.D."/>
            <person name="Naoumkina M.A."/>
            <person name="Rosen B."/>
            <person name="Silverstein K.A."/>
            <person name="Tang H."/>
            <person name="Rombauts S."/>
            <person name="Zhao P.X."/>
            <person name="Zhou P."/>
            <person name="Barbe V."/>
            <person name="Bardou P."/>
            <person name="Bechner M."/>
            <person name="Bellec A."/>
            <person name="Berger A."/>
            <person name="Berges H."/>
            <person name="Bidwell S."/>
            <person name="Bisseling T."/>
            <person name="Choisne N."/>
            <person name="Couloux A."/>
            <person name="Denny R."/>
            <person name="Deshpande S."/>
            <person name="Dai X."/>
            <person name="Doyle J.J."/>
            <person name="Dudez A.M."/>
            <person name="Farmer A.D."/>
            <person name="Fouteau S."/>
            <person name="Franken C."/>
            <person name="Gibelin C."/>
            <person name="Gish J."/>
            <person name="Goldstein S."/>
            <person name="Gonzalez A.J."/>
            <person name="Green P.J."/>
            <person name="Hallab A."/>
            <person name="Hartog M."/>
            <person name="Hua A."/>
            <person name="Humphray S.J."/>
            <person name="Jeong D.H."/>
            <person name="Jing Y."/>
            <person name="Jocker A."/>
            <person name="Kenton S.M."/>
            <person name="Kim D.J."/>
            <person name="Klee K."/>
            <person name="Lai H."/>
            <person name="Lang C."/>
            <person name="Lin S."/>
            <person name="Macmil S.L."/>
            <person name="Magdelenat G."/>
            <person name="Matthews L."/>
            <person name="McCorrison J."/>
            <person name="Monaghan E.L."/>
            <person name="Mun J.H."/>
            <person name="Najar F.Z."/>
            <person name="Nicholson C."/>
            <person name="Noirot C."/>
            <person name="O'Bleness M."/>
            <person name="Paule C.R."/>
            <person name="Poulain J."/>
            <person name="Prion F."/>
            <person name="Qin B."/>
            <person name="Qu C."/>
            <person name="Retzel E.F."/>
            <person name="Riddle C."/>
            <person name="Sallet E."/>
            <person name="Samain S."/>
            <person name="Samson N."/>
            <person name="Sanders I."/>
            <person name="Saurat O."/>
            <person name="Scarpelli C."/>
            <person name="Schiex T."/>
            <person name="Segurens B."/>
            <person name="Severin A.J."/>
            <person name="Sherrier D.J."/>
            <person name="Shi R."/>
            <person name="Sims S."/>
            <person name="Singer S.R."/>
            <person name="Sinharoy S."/>
            <person name="Sterck L."/>
            <person name="Viollet A."/>
            <person name="Wang B.B."/>
            <person name="Wang K."/>
            <person name="Wang M."/>
            <person name="Wang X."/>
            <person name="Warfsmann J."/>
            <person name="Weissenbach J."/>
            <person name="White D.D."/>
            <person name="White J.D."/>
            <person name="Wiley G.B."/>
            <person name="Wincker P."/>
            <person name="Xing Y."/>
            <person name="Yang L."/>
            <person name="Yao Z."/>
            <person name="Ying F."/>
            <person name="Zhai J."/>
            <person name="Zhou L."/>
            <person name="Zuber A."/>
            <person name="Denarie J."/>
            <person name="Dixon R.A."/>
            <person name="May G.D."/>
            <person name="Schwartz D.C."/>
            <person name="Rogers J."/>
            <person name="Quetier F."/>
            <person name="Town C.D."/>
            <person name="Roe B.A."/>
        </authorList>
    </citation>
    <scope>NUCLEOTIDE SEQUENCE [LARGE SCALE GENOMIC DNA]</scope>
    <source>
        <strain evidence="2">A17</strain>
        <strain evidence="3 4">cv. Jemalong A17</strain>
    </source>
</reference>
<reference evidence="2 4" key="2">
    <citation type="journal article" date="2014" name="BMC Genomics">
        <title>An improved genome release (version Mt4.0) for the model legume Medicago truncatula.</title>
        <authorList>
            <person name="Tang H."/>
            <person name="Krishnakumar V."/>
            <person name="Bidwell S."/>
            <person name="Rosen B."/>
            <person name="Chan A."/>
            <person name="Zhou S."/>
            <person name="Gentzbittel L."/>
            <person name="Childs K.L."/>
            <person name="Yandell M."/>
            <person name="Gundlach H."/>
            <person name="Mayer K.F."/>
            <person name="Schwartz D.C."/>
            <person name="Town C.D."/>
        </authorList>
    </citation>
    <scope>GENOME REANNOTATION</scope>
    <source>
        <strain evidence="3 4">cv. Jemalong A17</strain>
    </source>
</reference>
<feature type="region of interest" description="Disordered" evidence="1">
    <location>
        <begin position="149"/>
        <end position="172"/>
    </location>
</feature>
<dbReference type="PaxDb" id="3880-AES71079"/>
<reference evidence="3" key="3">
    <citation type="submission" date="2015-04" db="UniProtKB">
        <authorList>
            <consortium name="EnsemblPlants"/>
        </authorList>
    </citation>
    <scope>IDENTIFICATION</scope>
    <source>
        <strain evidence="3">cv. Jemalong A17</strain>
    </source>
</reference>
<gene>
    <name evidence="2" type="ordered locus">MTR_3g069850</name>
</gene>
<evidence type="ECO:0000313" key="2">
    <source>
        <dbReference type="EMBL" id="AES71079.1"/>
    </source>
</evidence>
<feature type="compositionally biased region" description="Basic and acidic residues" evidence="1">
    <location>
        <begin position="149"/>
        <end position="158"/>
    </location>
</feature>
<protein>
    <submittedName>
        <fullName evidence="2 3">Uncharacterized protein</fullName>
    </submittedName>
</protein>
<proteinExistence type="predicted"/>
<accession>G7JAL5</accession>